<dbReference type="Pfam" id="PF01925">
    <property type="entry name" value="TauE"/>
    <property type="match status" value="1"/>
</dbReference>
<feature type="transmembrane region" description="Helical" evidence="5">
    <location>
        <begin position="383"/>
        <end position="402"/>
    </location>
</feature>
<evidence type="ECO:0000256" key="1">
    <source>
        <dbReference type="ARBA" id="ARBA00004141"/>
    </source>
</evidence>
<evidence type="ECO:0000256" key="5">
    <source>
        <dbReference type="SAM" id="Phobius"/>
    </source>
</evidence>
<dbReference type="OMA" id="MIVWISG"/>
<evidence type="ECO:0000256" key="3">
    <source>
        <dbReference type="ARBA" id="ARBA00022989"/>
    </source>
</evidence>
<dbReference type="GO" id="GO:0016020">
    <property type="term" value="C:membrane"/>
    <property type="evidence" value="ECO:0007669"/>
    <property type="project" value="UniProtKB-SubCell"/>
</dbReference>
<feature type="transmembrane region" description="Helical" evidence="5">
    <location>
        <begin position="348"/>
        <end position="368"/>
    </location>
</feature>
<evidence type="ECO:0000313" key="8">
    <source>
        <dbReference type="Proteomes" id="UP000023152"/>
    </source>
</evidence>
<keyword evidence="2 5" id="KW-0812">Transmembrane</keyword>
<evidence type="ECO:0000256" key="2">
    <source>
        <dbReference type="ARBA" id="ARBA00022692"/>
    </source>
</evidence>
<keyword evidence="3 5" id="KW-1133">Transmembrane helix</keyword>
<keyword evidence="6" id="KW-0732">Signal</keyword>
<keyword evidence="8" id="KW-1185">Reference proteome</keyword>
<dbReference type="OrthoDB" id="434519at2759"/>
<proteinExistence type="predicted"/>
<feature type="transmembrane region" description="Helical" evidence="5">
    <location>
        <begin position="181"/>
        <end position="204"/>
    </location>
</feature>
<feature type="transmembrane region" description="Helical" evidence="5">
    <location>
        <begin position="149"/>
        <end position="169"/>
    </location>
</feature>
<reference evidence="7 8" key="1">
    <citation type="journal article" date="2013" name="Curr. Biol.">
        <title>The Genome of the Foraminiferan Reticulomyxa filosa.</title>
        <authorList>
            <person name="Glockner G."/>
            <person name="Hulsmann N."/>
            <person name="Schleicher M."/>
            <person name="Noegel A.A."/>
            <person name="Eichinger L."/>
            <person name="Gallinger C."/>
            <person name="Pawlowski J."/>
            <person name="Sierra R."/>
            <person name="Euteneuer U."/>
            <person name="Pillet L."/>
            <person name="Moustafa A."/>
            <person name="Platzer M."/>
            <person name="Groth M."/>
            <person name="Szafranski K."/>
            <person name="Schliwa M."/>
        </authorList>
    </citation>
    <scope>NUCLEOTIDE SEQUENCE [LARGE SCALE GENOMIC DNA]</scope>
</reference>
<dbReference type="InterPro" id="IPR002781">
    <property type="entry name" value="TM_pro_TauE-like"/>
</dbReference>
<dbReference type="GO" id="GO:0016567">
    <property type="term" value="P:protein ubiquitination"/>
    <property type="evidence" value="ECO:0007669"/>
    <property type="project" value="TreeGrafter"/>
</dbReference>
<organism evidence="7 8">
    <name type="scientific">Reticulomyxa filosa</name>
    <dbReference type="NCBI Taxonomy" id="46433"/>
    <lineage>
        <taxon>Eukaryota</taxon>
        <taxon>Sar</taxon>
        <taxon>Rhizaria</taxon>
        <taxon>Retaria</taxon>
        <taxon>Foraminifera</taxon>
        <taxon>Monothalamids</taxon>
        <taxon>Reticulomyxidae</taxon>
        <taxon>Reticulomyxa</taxon>
    </lineage>
</organism>
<dbReference type="Proteomes" id="UP000023152">
    <property type="component" value="Unassembled WGS sequence"/>
</dbReference>
<dbReference type="PANTHER" id="PTHR14255">
    <property type="entry name" value="CEREBLON"/>
    <property type="match status" value="1"/>
</dbReference>
<name>X6MQ18_RETFI</name>
<dbReference type="GO" id="GO:0031464">
    <property type="term" value="C:Cul4A-RING E3 ubiquitin ligase complex"/>
    <property type="evidence" value="ECO:0007669"/>
    <property type="project" value="TreeGrafter"/>
</dbReference>
<evidence type="ECO:0000256" key="4">
    <source>
        <dbReference type="ARBA" id="ARBA00023136"/>
    </source>
</evidence>
<feature type="transmembrane region" description="Helical" evidence="5">
    <location>
        <begin position="210"/>
        <end position="229"/>
    </location>
</feature>
<feature type="transmembrane region" description="Helical" evidence="5">
    <location>
        <begin position="110"/>
        <end position="129"/>
    </location>
</feature>
<evidence type="ECO:0000313" key="7">
    <source>
        <dbReference type="EMBL" id="ETO15195.1"/>
    </source>
</evidence>
<sequence>MFIRWYISLILILIFVFDHRVCVKACSEDSECGTIVKYQLCVDHECVNCIDNANCTINTGDLCRHNGHCEMRPFFSDFGWRDLVSTLSVLFGSAIAAGGGLGGGGVFVPIFILIQGSFSFLSMLMFSYVEFFVFCVECDCLKGFDEKAAGALSLATIFGGSIVNLAMNFRQTHPRRVHRTLADMPTILILEPMLLVGTIIGVFVNVMLPNLVILVLLVVVLGYTSYRAMKKAMELWKTENAEQYNQEVLPTTSHHLLKNAVSVASIPVTSVKLGENIQEIAEDSATNVEISHDQSMSLMSVSGSKRDWANLMTLCGLENNTGGNETLKRLTRAQLQELIALVNAESQVLWPFVAMSIIWLISSVFSIAKAGIFYKVATCSSSWWWYTFGVFPCMFIISIWLTRRLVSDFNKKIELGWVPDKEDIHWNAQKAIIYPIYAAVAGILGGLLGIGGGMLVSPLLLELGLGPRVSSATCAIAVAVTSSSGALQKQLQGLLRTDYMLFFMVVGALGTFIGQTVVNYAVKRYGRQSIVVFAVQAIITLALILMATEGSKKKVASWPEHGEVTRSKNYYWFIV</sequence>
<dbReference type="AlphaFoldDB" id="X6MQ18"/>
<feature type="chain" id="PRO_5004975793" evidence="6">
    <location>
        <begin position="26"/>
        <end position="575"/>
    </location>
</feature>
<evidence type="ECO:0000256" key="6">
    <source>
        <dbReference type="SAM" id="SignalP"/>
    </source>
</evidence>
<feature type="transmembrane region" description="Helical" evidence="5">
    <location>
        <begin position="83"/>
        <end position="103"/>
    </location>
</feature>
<feature type="transmembrane region" description="Helical" evidence="5">
    <location>
        <begin position="530"/>
        <end position="548"/>
    </location>
</feature>
<feature type="transmembrane region" description="Helical" evidence="5">
    <location>
        <begin position="499"/>
        <end position="518"/>
    </location>
</feature>
<dbReference type="PANTHER" id="PTHR14255:SF3">
    <property type="entry name" value="SULFITE EXPORTER TAUE_SAFE FAMILY PROTEIN 5-RELATED"/>
    <property type="match status" value="1"/>
</dbReference>
<comment type="caution">
    <text evidence="7">The sequence shown here is derived from an EMBL/GenBank/DDBJ whole genome shotgun (WGS) entry which is preliminary data.</text>
</comment>
<accession>X6MQ18</accession>
<dbReference type="EMBL" id="ASPP01019396">
    <property type="protein sequence ID" value="ETO15195.1"/>
    <property type="molecule type" value="Genomic_DNA"/>
</dbReference>
<gene>
    <name evidence="7" type="ORF">RFI_22166</name>
</gene>
<feature type="transmembrane region" description="Helical" evidence="5">
    <location>
        <begin position="431"/>
        <end position="457"/>
    </location>
</feature>
<comment type="subcellular location">
    <subcellularLocation>
        <location evidence="1">Membrane</location>
        <topology evidence="1">Multi-pass membrane protein</topology>
    </subcellularLocation>
</comment>
<protein>
    <submittedName>
        <fullName evidence="7">Uncharacterized protein</fullName>
    </submittedName>
</protein>
<feature type="signal peptide" evidence="6">
    <location>
        <begin position="1"/>
        <end position="25"/>
    </location>
</feature>
<keyword evidence="4 5" id="KW-0472">Membrane</keyword>